<gene>
    <name evidence="2" type="ORF">H257_07879</name>
</gene>
<dbReference type="OrthoDB" id="76061at2759"/>
<evidence type="ECO:0000313" key="2">
    <source>
        <dbReference type="EMBL" id="ETV78292.1"/>
    </source>
</evidence>
<dbReference type="InterPro" id="IPR038717">
    <property type="entry name" value="Tc1-like_DDE_dom"/>
</dbReference>
<dbReference type="AlphaFoldDB" id="W4GF19"/>
<dbReference type="InterPro" id="IPR036397">
    <property type="entry name" value="RNaseH_sf"/>
</dbReference>
<reference evidence="2" key="1">
    <citation type="submission" date="2013-12" db="EMBL/GenBank/DDBJ databases">
        <title>The Genome Sequence of Aphanomyces astaci APO3.</title>
        <authorList>
            <consortium name="The Broad Institute Genomics Platform"/>
            <person name="Russ C."/>
            <person name="Tyler B."/>
            <person name="van West P."/>
            <person name="Dieguez-Uribeondo J."/>
            <person name="Young S.K."/>
            <person name="Zeng Q."/>
            <person name="Gargeya S."/>
            <person name="Fitzgerald M."/>
            <person name="Abouelleil A."/>
            <person name="Alvarado L."/>
            <person name="Chapman S.B."/>
            <person name="Gainer-Dewar J."/>
            <person name="Goldberg J."/>
            <person name="Griggs A."/>
            <person name="Gujja S."/>
            <person name="Hansen M."/>
            <person name="Howarth C."/>
            <person name="Imamovic A."/>
            <person name="Ireland A."/>
            <person name="Larimer J."/>
            <person name="McCowan C."/>
            <person name="Murphy C."/>
            <person name="Pearson M."/>
            <person name="Poon T.W."/>
            <person name="Priest M."/>
            <person name="Roberts A."/>
            <person name="Saif S."/>
            <person name="Shea T."/>
            <person name="Sykes S."/>
            <person name="Wortman J."/>
            <person name="Nusbaum C."/>
            <person name="Birren B."/>
        </authorList>
    </citation>
    <scope>NUCLEOTIDE SEQUENCE [LARGE SCALE GENOMIC DNA]</scope>
    <source>
        <strain evidence="2">APO3</strain>
    </source>
</reference>
<dbReference type="PANTHER" id="PTHR46564">
    <property type="entry name" value="TRANSPOSASE"/>
    <property type="match status" value="1"/>
</dbReference>
<dbReference type="VEuPathDB" id="FungiDB:H257_07879"/>
<accession>W4GF19</accession>
<protein>
    <recommendedName>
        <fullName evidence="1">Tc1-like transposase DDE domain-containing protein</fullName>
    </recommendedName>
</protein>
<dbReference type="Pfam" id="PF13358">
    <property type="entry name" value="DDE_3"/>
    <property type="match status" value="1"/>
</dbReference>
<dbReference type="EMBL" id="KI913130">
    <property type="protein sequence ID" value="ETV78292.1"/>
    <property type="molecule type" value="Genomic_DNA"/>
</dbReference>
<evidence type="ECO:0000259" key="1">
    <source>
        <dbReference type="Pfam" id="PF13358"/>
    </source>
</evidence>
<dbReference type="Gene3D" id="3.30.420.10">
    <property type="entry name" value="Ribonuclease H-like superfamily/Ribonuclease H"/>
    <property type="match status" value="1"/>
</dbReference>
<name>W4GF19_APHAT</name>
<feature type="domain" description="Tc1-like transposase DDE" evidence="1">
    <location>
        <begin position="66"/>
        <end position="203"/>
    </location>
</feature>
<organism evidence="2">
    <name type="scientific">Aphanomyces astaci</name>
    <name type="common">Crayfish plague agent</name>
    <dbReference type="NCBI Taxonomy" id="112090"/>
    <lineage>
        <taxon>Eukaryota</taxon>
        <taxon>Sar</taxon>
        <taxon>Stramenopiles</taxon>
        <taxon>Oomycota</taxon>
        <taxon>Saprolegniomycetes</taxon>
        <taxon>Saprolegniales</taxon>
        <taxon>Verrucalvaceae</taxon>
        <taxon>Aphanomyces</taxon>
    </lineage>
</organism>
<proteinExistence type="predicted"/>
<sequence>MRDFVAQDFPGTLISKQTISRHLLGMLYTVKQVRIEPSTCNSDTNKAKRKEFAETLVQHQRDGNFIVYYDETNYNIYCHRSVGRSKQGSRACLVLPPSKGPNLQIQCAVSPDVGLVCYRMERGSIKMEQNAAFVEEVCRRSLPCIEELASKIVIVLDNAPAHSQTEHRVAAHEDMTLLRLGPYSPMLNPIESCFSVLKAHIKRFLAERTNLLFDRREFHSYLESRMRLLEEATTESLPCITQSLVIREAMFCQRNVEKALNLENMSYGT</sequence>
<dbReference type="GeneID" id="20809875"/>
<dbReference type="GO" id="GO:0003676">
    <property type="term" value="F:nucleic acid binding"/>
    <property type="evidence" value="ECO:0007669"/>
    <property type="project" value="InterPro"/>
</dbReference>
<dbReference type="RefSeq" id="XP_009831873.1">
    <property type="nucleotide sequence ID" value="XM_009833571.1"/>
</dbReference>
<dbReference type="PANTHER" id="PTHR46564:SF1">
    <property type="entry name" value="TRANSPOSASE"/>
    <property type="match status" value="1"/>
</dbReference>
<dbReference type="STRING" id="112090.W4GF19"/>